<accession>A0ABQ4WS09</accession>
<evidence type="ECO:0000313" key="1">
    <source>
        <dbReference type="EMBL" id="GJS55697.1"/>
    </source>
</evidence>
<protein>
    <submittedName>
        <fullName evidence="1">Uncharacterized protein</fullName>
    </submittedName>
</protein>
<dbReference type="Proteomes" id="UP001151760">
    <property type="component" value="Unassembled WGS sequence"/>
</dbReference>
<proteinExistence type="predicted"/>
<keyword evidence="2" id="KW-1185">Reference proteome</keyword>
<reference evidence="1" key="1">
    <citation type="journal article" date="2022" name="Int. J. Mol. Sci.">
        <title>Draft Genome of Tanacetum Coccineum: Genomic Comparison of Closely Related Tanacetum-Family Plants.</title>
        <authorList>
            <person name="Yamashiro T."/>
            <person name="Shiraishi A."/>
            <person name="Nakayama K."/>
            <person name="Satake H."/>
        </authorList>
    </citation>
    <scope>NUCLEOTIDE SEQUENCE</scope>
</reference>
<name>A0ABQ4WS09_9ASTR</name>
<sequence length="100" mass="10907">MSVVCQDKMAQARFVSAVTELVDLIEPHDHLNPIFILNVTALGESITVKSCLNSKPVASHRGLVSRENLLIFGVEDCSDDLEDLIIRTALRSPSDVGLSM</sequence>
<organism evidence="1 2">
    <name type="scientific">Tanacetum coccineum</name>
    <dbReference type="NCBI Taxonomy" id="301880"/>
    <lineage>
        <taxon>Eukaryota</taxon>
        <taxon>Viridiplantae</taxon>
        <taxon>Streptophyta</taxon>
        <taxon>Embryophyta</taxon>
        <taxon>Tracheophyta</taxon>
        <taxon>Spermatophyta</taxon>
        <taxon>Magnoliopsida</taxon>
        <taxon>eudicotyledons</taxon>
        <taxon>Gunneridae</taxon>
        <taxon>Pentapetalae</taxon>
        <taxon>asterids</taxon>
        <taxon>campanulids</taxon>
        <taxon>Asterales</taxon>
        <taxon>Asteraceae</taxon>
        <taxon>Asteroideae</taxon>
        <taxon>Anthemideae</taxon>
        <taxon>Anthemidinae</taxon>
        <taxon>Tanacetum</taxon>
    </lineage>
</organism>
<comment type="caution">
    <text evidence="1">The sequence shown here is derived from an EMBL/GenBank/DDBJ whole genome shotgun (WGS) entry which is preliminary data.</text>
</comment>
<evidence type="ECO:0000313" key="2">
    <source>
        <dbReference type="Proteomes" id="UP001151760"/>
    </source>
</evidence>
<gene>
    <name evidence="1" type="ORF">Tco_0629059</name>
</gene>
<reference evidence="1" key="2">
    <citation type="submission" date="2022-01" db="EMBL/GenBank/DDBJ databases">
        <authorList>
            <person name="Yamashiro T."/>
            <person name="Shiraishi A."/>
            <person name="Satake H."/>
            <person name="Nakayama K."/>
        </authorList>
    </citation>
    <scope>NUCLEOTIDE SEQUENCE</scope>
</reference>
<dbReference type="EMBL" id="BQNB010008885">
    <property type="protein sequence ID" value="GJS55697.1"/>
    <property type="molecule type" value="Genomic_DNA"/>
</dbReference>